<evidence type="ECO:0000259" key="6">
    <source>
        <dbReference type="Pfam" id="PF00892"/>
    </source>
</evidence>
<dbReference type="RefSeq" id="WP_017045339.1">
    <property type="nucleotide sequence ID" value="NZ_AJYS02000215.1"/>
</dbReference>
<feature type="transmembrane region" description="Helical" evidence="5">
    <location>
        <begin position="237"/>
        <end position="259"/>
    </location>
</feature>
<evidence type="ECO:0000256" key="1">
    <source>
        <dbReference type="ARBA" id="ARBA00004141"/>
    </source>
</evidence>
<evidence type="ECO:0000256" key="4">
    <source>
        <dbReference type="ARBA" id="ARBA00023136"/>
    </source>
</evidence>
<feature type="transmembrane region" description="Helical" evidence="5">
    <location>
        <begin position="148"/>
        <end position="171"/>
    </location>
</feature>
<feature type="transmembrane region" description="Helical" evidence="5">
    <location>
        <begin position="89"/>
        <end position="107"/>
    </location>
</feature>
<dbReference type="SUPFAM" id="SSF103481">
    <property type="entry name" value="Multidrug resistance efflux transporter EmrE"/>
    <property type="match status" value="2"/>
</dbReference>
<feature type="transmembrane region" description="Helical" evidence="5">
    <location>
        <begin position="62"/>
        <end position="83"/>
    </location>
</feature>
<feature type="domain" description="EamA" evidence="6">
    <location>
        <begin position="5"/>
        <end position="135"/>
    </location>
</feature>
<comment type="subcellular location">
    <subcellularLocation>
        <location evidence="1">Membrane</location>
        <topology evidence="1">Multi-pass membrane protein</topology>
    </subcellularLocation>
</comment>
<keyword evidence="4 5" id="KW-0472">Membrane</keyword>
<dbReference type="InterPro" id="IPR037185">
    <property type="entry name" value="EmrE-like"/>
</dbReference>
<evidence type="ECO:0000256" key="3">
    <source>
        <dbReference type="ARBA" id="ARBA00022989"/>
    </source>
</evidence>
<gene>
    <name evidence="7" type="ORF">A1QS_00755</name>
</gene>
<keyword evidence="2 5" id="KW-0812">Transmembrane</keyword>
<dbReference type="PANTHER" id="PTHR32322">
    <property type="entry name" value="INNER MEMBRANE TRANSPORTER"/>
    <property type="match status" value="1"/>
</dbReference>
<evidence type="ECO:0000256" key="2">
    <source>
        <dbReference type="ARBA" id="ARBA00022692"/>
    </source>
</evidence>
<comment type="caution">
    <text evidence="7">The sequence shown here is derived from an EMBL/GenBank/DDBJ whole genome shotgun (WGS) entry which is preliminary data.</text>
</comment>
<evidence type="ECO:0000313" key="7">
    <source>
        <dbReference type="EMBL" id="OEE34920.1"/>
    </source>
</evidence>
<dbReference type="AlphaFoldDB" id="A0A853R103"/>
<sequence>MLKNYLTLLAIGLIWGSQFIFQENALEAFNPVWIGTLRAIFGAITLFIICRVMRISSDSKQWLLYAVIGLLEATIPFILIPFAQKELSSSVTAILMGTLPFYALLLAPVFIKNARISKGNLLSVIVGFSGLVVLFYPDLMSTSSRVSLISILAVLFAAICFAIALLLLNRVKEEHPLIVARNVLFMASIQLIIISLTTTMTLTQKSPPLSAFTAVIYLGVMCAGVVYYLYMMSIKNAGAVFTSMTNYLVPAIGVLISALVTNDSIQTTSWLALGIILSALLMNQMAAKHDQKMQSEPLE</sequence>
<keyword evidence="8" id="KW-1185">Reference proteome</keyword>
<dbReference type="Pfam" id="PF00892">
    <property type="entry name" value="EamA"/>
    <property type="match status" value="2"/>
</dbReference>
<evidence type="ECO:0000313" key="8">
    <source>
        <dbReference type="Proteomes" id="UP000094808"/>
    </source>
</evidence>
<keyword evidence="3 5" id="KW-1133">Transmembrane helix</keyword>
<dbReference type="GO" id="GO:0016020">
    <property type="term" value="C:membrane"/>
    <property type="evidence" value="ECO:0007669"/>
    <property type="project" value="UniProtKB-SubCell"/>
</dbReference>
<dbReference type="InterPro" id="IPR000620">
    <property type="entry name" value="EamA_dom"/>
</dbReference>
<accession>A0A853R103</accession>
<protein>
    <recommendedName>
        <fullName evidence="6">EamA domain-containing protein</fullName>
    </recommendedName>
</protein>
<feature type="transmembrane region" description="Helical" evidence="5">
    <location>
        <begin position="183"/>
        <end position="203"/>
    </location>
</feature>
<feature type="transmembrane region" description="Helical" evidence="5">
    <location>
        <begin position="209"/>
        <end position="230"/>
    </location>
</feature>
<feature type="transmembrane region" description="Helical" evidence="5">
    <location>
        <begin position="119"/>
        <end position="136"/>
    </location>
</feature>
<name>A0A853R103_9VIBR</name>
<feature type="transmembrane region" description="Helical" evidence="5">
    <location>
        <begin position="32"/>
        <end position="50"/>
    </location>
</feature>
<dbReference type="Proteomes" id="UP000094808">
    <property type="component" value="Unassembled WGS sequence"/>
</dbReference>
<feature type="transmembrane region" description="Helical" evidence="5">
    <location>
        <begin position="265"/>
        <end position="283"/>
    </location>
</feature>
<feature type="domain" description="EamA" evidence="6">
    <location>
        <begin position="149"/>
        <end position="282"/>
    </location>
</feature>
<proteinExistence type="predicted"/>
<evidence type="ECO:0000256" key="5">
    <source>
        <dbReference type="SAM" id="Phobius"/>
    </source>
</evidence>
<organism evidence="7 8">
    <name type="scientific">Vibrio ordalii FS-238</name>
    <dbReference type="NCBI Taxonomy" id="617133"/>
    <lineage>
        <taxon>Bacteria</taxon>
        <taxon>Pseudomonadati</taxon>
        <taxon>Pseudomonadota</taxon>
        <taxon>Gammaproteobacteria</taxon>
        <taxon>Vibrionales</taxon>
        <taxon>Vibrionaceae</taxon>
        <taxon>Vibrio</taxon>
    </lineage>
</organism>
<dbReference type="PANTHER" id="PTHR32322:SF9">
    <property type="entry name" value="AMINO-ACID METABOLITE EFFLUX PUMP-RELATED"/>
    <property type="match status" value="1"/>
</dbReference>
<dbReference type="EMBL" id="AJYS02000215">
    <property type="protein sequence ID" value="OEE34920.1"/>
    <property type="molecule type" value="Genomic_DNA"/>
</dbReference>
<dbReference type="InterPro" id="IPR050638">
    <property type="entry name" value="AA-Vitamin_Transporters"/>
</dbReference>
<reference evidence="7 8" key="1">
    <citation type="journal article" date="2012" name="Science">
        <title>Ecological populations of bacteria act as socially cohesive units of antibiotic production and resistance.</title>
        <authorList>
            <person name="Cordero O.X."/>
            <person name="Wildschutte H."/>
            <person name="Kirkup B."/>
            <person name="Proehl S."/>
            <person name="Ngo L."/>
            <person name="Hussain F."/>
            <person name="Le Roux F."/>
            <person name="Mincer T."/>
            <person name="Polz M.F."/>
        </authorList>
    </citation>
    <scope>NUCLEOTIDE SEQUENCE [LARGE SCALE GENOMIC DNA]</scope>
    <source>
        <strain evidence="7 8">FS-238</strain>
    </source>
</reference>